<dbReference type="OrthoDB" id="270584at2759"/>
<evidence type="ECO:0000256" key="4">
    <source>
        <dbReference type="ARBA" id="ARBA00022737"/>
    </source>
</evidence>
<feature type="domain" description="EF-hand" evidence="10">
    <location>
        <begin position="7"/>
        <end position="42"/>
    </location>
</feature>
<dbReference type="InterPro" id="IPR011992">
    <property type="entry name" value="EF-hand-dom_pair"/>
</dbReference>
<keyword evidence="2 9" id="KW-0813">Transport</keyword>
<evidence type="ECO:0000256" key="5">
    <source>
        <dbReference type="ARBA" id="ARBA00022837"/>
    </source>
</evidence>
<dbReference type="PROSITE" id="PS50222">
    <property type="entry name" value="EF_HAND_2"/>
    <property type="match status" value="3"/>
</dbReference>
<dbReference type="PRINTS" id="PR00926">
    <property type="entry name" value="MITOCARRIER"/>
</dbReference>
<evidence type="ECO:0000256" key="8">
    <source>
        <dbReference type="PROSITE-ProRule" id="PRU00282"/>
    </source>
</evidence>
<accession>A0A9W7FP27</accession>
<proteinExistence type="inferred from homology"/>
<evidence type="ECO:0000256" key="2">
    <source>
        <dbReference type="ARBA" id="ARBA00022448"/>
    </source>
</evidence>
<evidence type="ECO:0000256" key="6">
    <source>
        <dbReference type="ARBA" id="ARBA00022989"/>
    </source>
</evidence>
<dbReference type="EMBL" id="BRXW01000232">
    <property type="protein sequence ID" value="GMI15496.1"/>
    <property type="molecule type" value="Genomic_DNA"/>
</dbReference>
<name>A0A9W7FP27_9STRA</name>
<comment type="similarity">
    <text evidence="9">Belongs to the mitochondrial carrier (TC 2.A.29) family.</text>
</comment>
<dbReference type="GO" id="GO:0005509">
    <property type="term" value="F:calcium ion binding"/>
    <property type="evidence" value="ECO:0007669"/>
    <property type="project" value="InterPro"/>
</dbReference>
<dbReference type="InterPro" id="IPR023395">
    <property type="entry name" value="MCP_dom_sf"/>
</dbReference>
<feature type="domain" description="EF-hand" evidence="10">
    <location>
        <begin position="108"/>
        <end position="143"/>
    </location>
</feature>
<evidence type="ECO:0000256" key="7">
    <source>
        <dbReference type="ARBA" id="ARBA00023136"/>
    </source>
</evidence>
<dbReference type="PANTHER" id="PTHR24089">
    <property type="entry name" value="SOLUTE CARRIER FAMILY 25"/>
    <property type="match status" value="1"/>
</dbReference>
<feature type="repeat" description="Solcar" evidence="8">
    <location>
        <begin position="176"/>
        <end position="255"/>
    </location>
</feature>
<dbReference type="SUPFAM" id="SSF103506">
    <property type="entry name" value="Mitochondrial carrier"/>
    <property type="match status" value="1"/>
</dbReference>
<dbReference type="PROSITE" id="PS00018">
    <property type="entry name" value="EF_HAND_1"/>
    <property type="match status" value="1"/>
</dbReference>
<dbReference type="Pfam" id="PF13499">
    <property type="entry name" value="EF-hand_7"/>
    <property type="match status" value="2"/>
</dbReference>
<dbReference type="AlphaFoldDB" id="A0A9W7FP27"/>
<dbReference type="Pfam" id="PF00153">
    <property type="entry name" value="Mito_carr"/>
    <property type="match status" value="3"/>
</dbReference>
<keyword evidence="7 8" id="KW-0472">Membrane</keyword>
<evidence type="ECO:0000313" key="12">
    <source>
        <dbReference type="Proteomes" id="UP001165122"/>
    </source>
</evidence>
<evidence type="ECO:0000256" key="1">
    <source>
        <dbReference type="ARBA" id="ARBA00004448"/>
    </source>
</evidence>
<comment type="caution">
    <text evidence="11">The sequence shown here is derived from an EMBL/GenBank/DDBJ whole genome shotgun (WGS) entry which is preliminary data.</text>
</comment>
<dbReference type="InterPro" id="IPR018247">
    <property type="entry name" value="EF_Hand_1_Ca_BS"/>
</dbReference>
<dbReference type="InterPro" id="IPR002067">
    <property type="entry name" value="MCP"/>
</dbReference>
<dbReference type="SMART" id="SM00054">
    <property type="entry name" value="EFh"/>
    <property type="match status" value="4"/>
</dbReference>
<dbReference type="Gene3D" id="1.10.238.10">
    <property type="entry name" value="EF-hand"/>
    <property type="match status" value="2"/>
</dbReference>
<evidence type="ECO:0000313" key="11">
    <source>
        <dbReference type="EMBL" id="GMI15496.1"/>
    </source>
</evidence>
<dbReference type="GO" id="GO:0005743">
    <property type="term" value="C:mitochondrial inner membrane"/>
    <property type="evidence" value="ECO:0007669"/>
    <property type="project" value="UniProtKB-SubCell"/>
</dbReference>
<protein>
    <recommendedName>
        <fullName evidence="10">EF-hand domain-containing protein</fullName>
    </recommendedName>
</protein>
<keyword evidence="4" id="KW-0677">Repeat</keyword>
<comment type="subcellular location">
    <subcellularLocation>
        <location evidence="1">Mitochondrion inner membrane</location>
        <topology evidence="1">Multi-pass membrane protein</topology>
    </subcellularLocation>
</comment>
<keyword evidence="6" id="KW-1133">Transmembrane helix</keyword>
<gene>
    <name evidence="11" type="ORF">TrLO_g303</name>
</gene>
<dbReference type="SUPFAM" id="SSF47473">
    <property type="entry name" value="EF-hand"/>
    <property type="match status" value="1"/>
</dbReference>
<dbReference type="FunFam" id="1.10.238.10:FF:000003">
    <property type="entry name" value="Calmodulin A"/>
    <property type="match status" value="1"/>
</dbReference>
<reference evidence="12" key="1">
    <citation type="journal article" date="2023" name="Commun. Biol.">
        <title>Genome analysis of Parmales, the sister group of diatoms, reveals the evolutionary specialization of diatoms from phago-mixotrophs to photoautotrophs.</title>
        <authorList>
            <person name="Ban H."/>
            <person name="Sato S."/>
            <person name="Yoshikawa S."/>
            <person name="Yamada K."/>
            <person name="Nakamura Y."/>
            <person name="Ichinomiya M."/>
            <person name="Sato N."/>
            <person name="Blanc-Mathieu R."/>
            <person name="Endo H."/>
            <person name="Kuwata A."/>
            <person name="Ogata H."/>
        </authorList>
    </citation>
    <scope>NUCLEOTIDE SEQUENCE [LARGE SCALE GENOMIC DNA]</scope>
    <source>
        <strain evidence="12">NIES 3700</strain>
    </source>
</reference>
<dbReference type="PROSITE" id="PS50920">
    <property type="entry name" value="SOLCAR"/>
    <property type="match status" value="3"/>
</dbReference>
<sequence>MPPSTLPIDNRLEKVFLSHDEDNSGGMDKAELESALNDLGVKVTPNELSSIISSVDSNNDGTLSLFEFSSIFGKAKLRVIFNEIDVDLSGQISVVELQGALEKLGYKLPSSQIKKILKKVDKDESGEVDFDEFQEFFKYVPATSLSLLAKSWTSEAPIDCGSDLSPPTVSPDVPYHYAILGGLGGVASRTLTAPMEKVKLAAQTGGPNVKILQELRSTYKSLGVRGLFAGNLANCLRVFPYAGIVAFGYLSLLRFTPADNDLDPMEPVYRGTCAASAGILGQLLTYPIDVVRARLTISPEKYSSIYSCFKSIAKEGGARALYKGLTPTCFTVAPFVAFQMTTADVLKTICADEDIEVTTPVMMGIGGTAGIVAQTFVYPLDVLRRRMQVQGGNANANVNVISDSTWLALRQVVQREGARSLFAGIGATYMKVFPAVAIAMTTTKELIGYSKRNWE</sequence>
<dbReference type="Gene3D" id="1.50.40.10">
    <property type="entry name" value="Mitochondrial carrier domain"/>
    <property type="match status" value="1"/>
</dbReference>
<evidence type="ECO:0000256" key="3">
    <source>
        <dbReference type="ARBA" id="ARBA00022692"/>
    </source>
</evidence>
<feature type="repeat" description="Solcar" evidence="8">
    <location>
        <begin position="265"/>
        <end position="349"/>
    </location>
</feature>
<keyword evidence="12" id="KW-1185">Reference proteome</keyword>
<organism evidence="11 12">
    <name type="scientific">Triparma laevis f. longispina</name>
    <dbReference type="NCBI Taxonomy" id="1714387"/>
    <lineage>
        <taxon>Eukaryota</taxon>
        <taxon>Sar</taxon>
        <taxon>Stramenopiles</taxon>
        <taxon>Ochrophyta</taxon>
        <taxon>Bolidophyceae</taxon>
        <taxon>Parmales</taxon>
        <taxon>Triparmaceae</taxon>
        <taxon>Triparma</taxon>
    </lineage>
</organism>
<keyword evidence="5" id="KW-0106">Calcium</keyword>
<evidence type="ECO:0000259" key="10">
    <source>
        <dbReference type="PROSITE" id="PS50222"/>
    </source>
</evidence>
<feature type="repeat" description="Solcar" evidence="8">
    <location>
        <begin position="357"/>
        <end position="449"/>
    </location>
</feature>
<dbReference type="InterPro" id="IPR018108">
    <property type="entry name" value="MCP_transmembrane"/>
</dbReference>
<feature type="domain" description="EF-hand" evidence="10">
    <location>
        <begin position="72"/>
        <end position="107"/>
    </location>
</feature>
<dbReference type="GO" id="GO:0055085">
    <property type="term" value="P:transmembrane transport"/>
    <property type="evidence" value="ECO:0007669"/>
    <property type="project" value="InterPro"/>
</dbReference>
<dbReference type="InterPro" id="IPR002048">
    <property type="entry name" value="EF_hand_dom"/>
</dbReference>
<dbReference type="Proteomes" id="UP001165122">
    <property type="component" value="Unassembled WGS sequence"/>
</dbReference>
<keyword evidence="3 8" id="KW-0812">Transmembrane</keyword>
<evidence type="ECO:0000256" key="9">
    <source>
        <dbReference type="RuleBase" id="RU000488"/>
    </source>
</evidence>